<accession>A0A8H6XUB9</accession>
<proteinExistence type="predicted"/>
<dbReference type="AlphaFoldDB" id="A0A8H6XUB9"/>
<dbReference type="Proteomes" id="UP000623467">
    <property type="component" value="Unassembled WGS sequence"/>
</dbReference>
<keyword evidence="2" id="KW-1185">Reference proteome</keyword>
<dbReference type="EMBL" id="JACAZH010000019">
    <property type="protein sequence ID" value="KAF7346594.1"/>
    <property type="molecule type" value="Genomic_DNA"/>
</dbReference>
<organism evidence="1 2">
    <name type="scientific">Mycena sanguinolenta</name>
    <dbReference type="NCBI Taxonomy" id="230812"/>
    <lineage>
        <taxon>Eukaryota</taxon>
        <taxon>Fungi</taxon>
        <taxon>Dikarya</taxon>
        <taxon>Basidiomycota</taxon>
        <taxon>Agaricomycotina</taxon>
        <taxon>Agaricomycetes</taxon>
        <taxon>Agaricomycetidae</taxon>
        <taxon>Agaricales</taxon>
        <taxon>Marasmiineae</taxon>
        <taxon>Mycenaceae</taxon>
        <taxon>Mycena</taxon>
    </lineage>
</organism>
<evidence type="ECO:0000313" key="1">
    <source>
        <dbReference type="EMBL" id="KAF7346594.1"/>
    </source>
</evidence>
<reference evidence="1" key="1">
    <citation type="submission" date="2020-05" db="EMBL/GenBank/DDBJ databases">
        <title>Mycena genomes resolve the evolution of fungal bioluminescence.</title>
        <authorList>
            <person name="Tsai I.J."/>
        </authorList>
    </citation>
    <scope>NUCLEOTIDE SEQUENCE</scope>
    <source>
        <strain evidence="1">160909Yilan</strain>
    </source>
</reference>
<protein>
    <submittedName>
        <fullName evidence="1">Uncharacterized protein</fullName>
    </submittedName>
</protein>
<dbReference type="OrthoDB" id="3030322at2759"/>
<name>A0A8H6XUB9_9AGAR</name>
<evidence type="ECO:0000313" key="2">
    <source>
        <dbReference type="Proteomes" id="UP000623467"/>
    </source>
</evidence>
<comment type="caution">
    <text evidence="1">The sequence shown here is derived from an EMBL/GenBank/DDBJ whole genome shotgun (WGS) entry which is preliminary data.</text>
</comment>
<sequence length="382" mass="43284">MDSIPTELWQEIVQVFLPPKKRVFLTKEERQTLLNLNRTNRRFHDLVRPHIFADLEFHPYSFTSYSYDRSDEDLIIPLSPHWLHLQRLAFWASEDIAPLVRNCAVLPPLEFHDPLSGLPDTKDPYILLKPFYELLPRFVNLEYFAAFTLHFTNIAITNLCLLPKLHSVAIDRCMAVRGESLHAQRESPDAPSMLELDFFRFGNSDRSLEEWWLRTLCPDTLRTLHLDVSRVRYASSFIDSQLSIPPCFPNVRNLRITLGSYNVSPLGKFPGVRNLVVIGSGVIPGGMNLDNLGHTKYCPSLETYCGPAAILPSLHIDALEQLTVEDCEPGDFLAKMRTVNSKPTNVKYLRISFKGYLSSLRGLTDVVAAAAAAISGSAWCLV</sequence>
<gene>
    <name evidence="1" type="ORF">MSAN_01887600</name>
</gene>